<comment type="caution">
    <text evidence="1">The sequence shown here is derived from an EMBL/GenBank/DDBJ whole genome shotgun (WGS) entry which is preliminary data.</text>
</comment>
<dbReference type="AlphaFoldDB" id="A0A2M6YTL9"/>
<dbReference type="GO" id="GO:0005829">
    <property type="term" value="C:cytosol"/>
    <property type="evidence" value="ECO:0007669"/>
    <property type="project" value="TreeGrafter"/>
</dbReference>
<organism evidence="1 2">
    <name type="scientific">Candidatus Roizmanbacteria bacterium CG07_land_8_20_14_0_80_34_15</name>
    <dbReference type="NCBI Taxonomy" id="1974849"/>
    <lineage>
        <taxon>Bacteria</taxon>
        <taxon>Candidatus Roizmaniibacteriota</taxon>
    </lineage>
</organism>
<dbReference type="GO" id="GO:0003700">
    <property type="term" value="F:DNA-binding transcription factor activity"/>
    <property type="evidence" value="ECO:0007669"/>
    <property type="project" value="TreeGrafter"/>
</dbReference>
<protein>
    <recommendedName>
        <fullName evidence="3">Rrf2 family transcriptional regulator</fullName>
    </recommendedName>
</protein>
<dbReference type="InterPro" id="IPR000944">
    <property type="entry name" value="Tscrpt_reg_Rrf2"/>
</dbReference>
<evidence type="ECO:0000313" key="1">
    <source>
        <dbReference type="EMBL" id="PIU36859.1"/>
    </source>
</evidence>
<dbReference type="InterPro" id="IPR036388">
    <property type="entry name" value="WH-like_DNA-bd_sf"/>
</dbReference>
<dbReference type="InterPro" id="IPR036390">
    <property type="entry name" value="WH_DNA-bd_sf"/>
</dbReference>
<dbReference type="Gene3D" id="1.10.10.10">
    <property type="entry name" value="Winged helix-like DNA-binding domain superfamily/Winged helix DNA-binding domain"/>
    <property type="match status" value="1"/>
</dbReference>
<reference evidence="2" key="1">
    <citation type="submission" date="2017-09" db="EMBL/GenBank/DDBJ databases">
        <title>Depth-based differentiation of microbial function through sediment-hosted aquifers and enrichment of novel symbionts in the deep terrestrial subsurface.</title>
        <authorList>
            <person name="Probst A.J."/>
            <person name="Ladd B."/>
            <person name="Jarett J.K."/>
            <person name="Geller-Mcgrath D.E."/>
            <person name="Sieber C.M.K."/>
            <person name="Emerson J.B."/>
            <person name="Anantharaman K."/>
            <person name="Thomas B.C."/>
            <person name="Malmstrom R."/>
            <person name="Stieglmeier M."/>
            <person name="Klingl A."/>
            <person name="Woyke T."/>
            <person name="Ryan C.M."/>
            <person name="Banfield J.F."/>
        </authorList>
    </citation>
    <scope>NUCLEOTIDE SEQUENCE [LARGE SCALE GENOMIC DNA]</scope>
</reference>
<evidence type="ECO:0008006" key="3">
    <source>
        <dbReference type="Google" id="ProtNLM"/>
    </source>
</evidence>
<dbReference type="Pfam" id="PF02082">
    <property type="entry name" value="Rrf2"/>
    <property type="match status" value="1"/>
</dbReference>
<sequence length="132" mass="15035">MLSITKQSDYGLILISFIYKKKGIVRLVELIKSTKLPPRFLARIAAELVKSGLLVSKEGKSGGYLTAPKIKKISLYDYLLIFEKDVVVSSCVDENFDCKFEKICNHKDFIKKKLNVVLIKELKKIKLITLIN</sequence>
<name>A0A2M6YTL9_9BACT</name>
<dbReference type="EMBL" id="PEWY01000112">
    <property type="protein sequence ID" value="PIU36859.1"/>
    <property type="molecule type" value="Genomic_DNA"/>
</dbReference>
<proteinExistence type="predicted"/>
<gene>
    <name evidence="1" type="ORF">COT02_03840</name>
</gene>
<accession>A0A2M6YTL9</accession>
<dbReference type="Proteomes" id="UP000230184">
    <property type="component" value="Unassembled WGS sequence"/>
</dbReference>
<dbReference type="SUPFAM" id="SSF46785">
    <property type="entry name" value="Winged helix' DNA-binding domain"/>
    <property type="match status" value="1"/>
</dbReference>
<dbReference type="PANTHER" id="PTHR33221">
    <property type="entry name" value="WINGED HELIX-TURN-HELIX TRANSCRIPTIONAL REGULATOR, RRF2 FAMILY"/>
    <property type="match status" value="1"/>
</dbReference>
<evidence type="ECO:0000313" key="2">
    <source>
        <dbReference type="Proteomes" id="UP000230184"/>
    </source>
</evidence>
<dbReference type="PROSITE" id="PS51197">
    <property type="entry name" value="HTH_RRF2_2"/>
    <property type="match status" value="1"/>
</dbReference>
<dbReference type="PANTHER" id="PTHR33221:SF2">
    <property type="entry name" value="TRANSCRIPTIONAL REGULATOR"/>
    <property type="match status" value="1"/>
</dbReference>